<organism evidence="1 2">
    <name type="scientific">Candidatus Roizmanbacteria bacterium CG03_land_8_20_14_0_80_39_12</name>
    <dbReference type="NCBI Taxonomy" id="1974847"/>
    <lineage>
        <taxon>Bacteria</taxon>
        <taxon>Candidatus Roizmaniibacteriota</taxon>
    </lineage>
</organism>
<comment type="caution">
    <text evidence="1">The sequence shown here is derived from an EMBL/GenBank/DDBJ whole genome shotgun (WGS) entry which is preliminary data.</text>
</comment>
<dbReference type="AlphaFoldDB" id="A0A2M7BS85"/>
<proteinExistence type="predicted"/>
<accession>A0A2M7BS85</accession>
<dbReference type="PANTHER" id="PTHR43116">
    <property type="entry name" value="PEPTIDE CHAIN RELEASE FACTOR 2"/>
    <property type="match status" value="1"/>
</dbReference>
<reference evidence="2" key="1">
    <citation type="submission" date="2017-09" db="EMBL/GenBank/DDBJ databases">
        <title>Depth-based differentiation of microbial function through sediment-hosted aquifers and enrichment of novel symbionts in the deep terrestrial subsurface.</title>
        <authorList>
            <person name="Probst A.J."/>
            <person name="Ladd B."/>
            <person name="Jarett J.K."/>
            <person name="Geller-Mcgrath D.E."/>
            <person name="Sieber C.M.K."/>
            <person name="Emerson J.B."/>
            <person name="Anantharaman K."/>
            <person name="Thomas B.C."/>
            <person name="Malmstrom R."/>
            <person name="Stieglmeier M."/>
            <person name="Klingl A."/>
            <person name="Woyke T."/>
            <person name="Ryan C.M."/>
            <person name="Banfield J.F."/>
        </authorList>
    </citation>
    <scope>NUCLEOTIDE SEQUENCE [LARGE SCALE GENOMIC DNA]</scope>
</reference>
<evidence type="ECO:0000313" key="1">
    <source>
        <dbReference type="EMBL" id="PIV08359.1"/>
    </source>
</evidence>
<name>A0A2M7BS85_9BACT</name>
<dbReference type="PANTHER" id="PTHR43116:SF3">
    <property type="entry name" value="CLASS I PEPTIDE CHAIN RELEASE FACTOR"/>
    <property type="match status" value="1"/>
</dbReference>
<dbReference type="SUPFAM" id="SSF75620">
    <property type="entry name" value="Release factor"/>
    <property type="match status" value="1"/>
</dbReference>
<dbReference type="Proteomes" id="UP000230119">
    <property type="component" value="Unassembled WGS sequence"/>
</dbReference>
<dbReference type="EMBL" id="PEVA01000136">
    <property type="protein sequence ID" value="PIV08359.1"/>
    <property type="molecule type" value="Genomic_DNA"/>
</dbReference>
<dbReference type="Gene3D" id="3.30.160.20">
    <property type="match status" value="1"/>
</dbReference>
<evidence type="ECO:0000313" key="2">
    <source>
        <dbReference type="Proteomes" id="UP000230119"/>
    </source>
</evidence>
<gene>
    <name evidence="1" type="ORF">COS52_03105</name>
</gene>
<dbReference type="Gene3D" id="3.30.70.1660">
    <property type="match status" value="1"/>
</dbReference>
<feature type="non-terminal residue" evidence="1">
    <location>
        <position position="1"/>
    </location>
</feature>
<dbReference type="InterPro" id="IPR045853">
    <property type="entry name" value="Pep_chain_release_fac_I_sf"/>
</dbReference>
<sequence length="79" mass="9476">AMKILRSKLWQIEQERRDKAIEGFKTDKMASWGRQIRSYVLHPYKLVKDLRTGYEEHNTEKILDGDLDLLIENFLKKKV</sequence>
<protein>
    <submittedName>
        <fullName evidence="1">Peptide chain release factor 2</fullName>
    </submittedName>
</protein>